<sequence>MTSNQNTKPPADLSALLRAAAERLEESCAVIDAAEAAWLSPALQDDAKLRIMTSLRRTLIDVILGIESGTPID</sequence>
<evidence type="ECO:0000313" key="3">
    <source>
        <dbReference type="Proteomes" id="UP000214561"/>
    </source>
</evidence>
<dbReference type="AlphaFoldDB" id="A0A222ZYK4"/>
<evidence type="ECO:0000313" key="2">
    <source>
        <dbReference type="EMBL" id="PWE13446.1"/>
    </source>
</evidence>
<dbReference type="EMBL" id="QEXO01000004">
    <property type="protein sequence ID" value="PWE13446.1"/>
    <property type="molecule type" value="Genomic_DNA"/>
</dbReference>
<organism evidence="2 4">
    <name type="scientific">Alcaligenes faecalis</name>
    <dbReference type="NCBI Taxonomy" id="511"/>
    <lineage>
        <taxon>Bacteria</taxon>
        <taxon>Pseudomonadati</taxon>
        <taxon>Pseudomonadota</taxon>
        <taxon>Betaproteobacteria</taxon>
        <taxon>Burkholderiales</taxon>
        <taxon>Alcaligenaceae</taxon>
        <taxon>Alcaligenes</taxon>
    </lineage>
</organism>
<dbReference type="KEGG" id="afq:AFA_06770"/>
<proteinExistence type="predicted"/>
<reference evidence="1 3" key="1">
    <citation type="submission" date="2017-05" db="EMBL/GenBank/DDBJ databases">
        <authorList>
            <person name="Qiu J.G."/>
            <person name="He J."/>
        </authorList>
    </citation>
    <scope>NUCLEOTIDE SEQUENCE [LARGE SCALE GENOMIC DNA]</scope>
    <source>
        <strain evidence="1 3">JQ135</strain>
    </source>
</reference>
<dbReference type="Proteomes" id="UP000245216">
    <property type="component" value="Unassembled WGS sequence"/>
</dbReference>
<dbReference type="EMBL" id="CP021641">
    <property type="protein sequence ID" value="ASR89172.1"/>
    <property type="molecule type" value="Genomic_DNA"/>
</dbReference>
<protein>
    <submittedName>
        <fullName evidence="2">Uncharacterized protein</fullName>
    </submittedName>
</protein>
<accession>A0A222ZYK4</accession>
<evidence type="ECO:0000313" key="1">
    <source>
        <dbReference type="EMBL" id="ASR89172.1"/>
    </source>
</evidence>
<name>A0A222ZYK4_ALCFA</name>
<dbReference type="RefSeq" id="WP_042480139.1">
    <property type="nucleotide sequence ID" value="NZ_CP021641.1"/>
</dbReference>
<reference evidence="2 4" key="2">
    <citation type="submission" date="2018-05" db="EMBL/GenBank/DDBJ databases">
        <title>Genome Sequence of an Efficient Indole-Degrading Bacterium, Alcaligenes sp.YBY.</title>
        <authorList>
            <person name="Yang B."/>
        </authorList>
    </citation>
    <scope>NUCLEOTIDE SEQUENCE [LARGE SCALE GENOMIC DNA]</scope>
    <source>
        <strain evidence="2 4">YBY</strain>
    </source>
</reference>
<evidence type="ECO:0000313" key="4">
    <source>
        <dbReference type="Proteomes" id="UP000245216"/>
    </source>
</evidence>
<gene>
    <name evidence="1" type="ORF">AFA_06770</name>
    <name evidence="2" type="ORF">DF183_16725</name>
</gene>
<dbReference type="Proteomes" id="UP000214561">
    <property type="component" value="Chromosome"/>
</dbReference>
<reference evidence="2 4" key="3">
    <citation type="submission" date="2018-05" db="EMBL/GenBank/DDBJ databases">
        <authorList>
            <person name="Lanie J.A."/>
            <person name="Ng W.-L."/>
            <person name="Kazmierczak K.M."/>
            <person name="Andrzejewski T.M."/>
            <person name="Davidsen T.M."/>
            <person name="Wayne K.J."/>
            <person name="Tettelin H."/>
            <person name="Glass J.I."/>
            <person name="Rusch D."/>
            <person name="Podicherti R."/>
            <person name="Tsui H.-C.T."/>
            <person name="Winkler M.E."/>
        </authorList>
    </citation>
    <scope>NUCLEOTIDE SEQUENCE [LARGE SCALE GENOMIC DNA]</scope>
    <source>
        <strain evidence="2 4">YBY</strain>
    </source>
</reference>